<dbReference type="EMBL" id="BAABGA010000079">
    <property type="protein sequence ID" value="GAA4465898.1"/>
    <property type="molecule type" value="Genomic_DNA"/>
</dbReference>
<accession>A0ABP8NHN4</accession>
<reference evidence="2" key="1">
    <citation type="journal article" date="2019" name="Int. J. Syst. Evol. Microbiol.">
        <title>The Global Catalogue of Microorganisms (GCM) 10K type strain sequencing project: providing services to taxonomists for standard genome sequencing and annotation.</title>
        <authorList>
            <consortium name="The Broad Institute Genomics Platform"/>
            <consortium name="The Broad Institute Genome Sequencing Center for Infectious Disease"/>
            <person name="Wu L."/>
            <person name="Ma J."/>
        </authorList>
    </citation>
    <scope>NUCLEOTIDE SEQUENCE [LARGE SCALE GENOMIC DNA]</scope>
    <source>
        <strain evidence="2">JCM 17759</strain>
    </source>
</reference>
<sequence>MFRSSECEIKLTPIRSLNLQARVERVIQTIKHGELNAFFIVINKHLDGILRVTQEWYNKRRGHSARDHLPPVRDEDSPPTIDLKQTKIECHTELGGLLMSYRPSGISKR</sequence>
<organism evidence="1 2">
    <name type="scientific">Novipirellula rosea</name>
    <dbReference type="NCBI Taxonomy" id="1031540"/>
    <lineage>
        <taxon>Bacteria</taxon>
        <taxon>Pseudomonadati</taxon>
        <taxon>Planctomycetota</taxon>
        <taxon>Planctomycetia</taxon>
        <taxon>Pirellulales</taxon>
        <taxon>Pirellulaceae</taxon>
        <taxon>Novipirellula</taxon>
    </lineage>
</organism>
<comment type="caution">
    <text evidence="1">The sequence shown here is derived from an EMBL/GenBank/DDBJ whole genome shotgun (WGS) entry which is preliminary data.</text>
</comment>
<evidence type="ECO:0008006" key="3">
    <source>
        <dbReference type="Google" id="ProtNLM"/>
    </source>
</evidence>
<keyword evidence="2" id="KW-1185">Reference proteome</keyword>
<evidence type="ECO:0000313" key="2">
    <source>
        <dbReference type="Proteomes" id="UP001500840"/>
    </source>
</evidence>
<gene>
    <name evidence="1" type="ORF">GCM10023156_54120</name>
</gene>
<dbReference type="Proteomes" id="UP001500840">
    <property type="component" value="Unassembled WGS sequence"/>
</dbReference>
<name>A0ABP8NHN4_9BACT</name>
<evidence type="ECO:0000313" key="1">
    <source>
        <dbReference type="EMBL" id="GAA4465898.1"/>
    </source>
</evidence>
<protein>
    <recommendedName>
        <fullName evidence="3">Integrase catalytic domain-containing protein</fullName>
    </recommendedName>
</protein>
<proteinExistence type="predicted"/>